<dbReference type="AlphaFoldDB" id="A0A382T4L0"/>
<organism evidence="1">
    <name type="scientific">marine metagenome</name>
    <dbReference type="NCBI Taxonomy" id="408172"/>
    <lineage>
        <taxon>unclassified sequences</taxon>
        <taxon>metagenomes</taxon>
        <taxon>ecological metagenomes</taxon>
    </lineage>
</organism>
<gene>
    <name evidence="1" type="ORF">METZ01_LOCUS369261</name>
</gene>
<name>A0A382T4L0_9ZZZZ</name>
<evidence type="ECO:0000313" key="1">
    <source>
        <dbReference type="EMBL" id="SVD16407.1"/>
    </source>
</evidence>
<protein>
    <submittedName>
        <fullName evidence="1">Uncharacterized protein</fullName>
    </submittedName>
</protein>
<reference evidence="1" key="1">
    <citation type="submission" date="2018-05" db="EMBL/GenBank/DDBJ databases">
        <authorList>
            <person name="Lanie J.A."/>
            <person name="Ng W.-L."/>
            <person name="Kazmierczak K.M."/>
            <person name="Andrzejewski T.M."/>
            <person name="Davidsen T.M."/>
            <person name="Wayne K.J."/>
            <person name="Tettelin H."/>
            <person name="Glass J.I."/>
            <person name="Rusch D."/>
            <person name="Podicherti R."/>
            <person name="Tsui H.-C.T."/>
            <person name="Winkler M.E."/>
        </authorList>
    </citation>
    <scope>NUCLEOTIDE SEQUENCE</scope>
</reference>
<accession>A0A382T4L0</accession>
<proteinExistence type="predicted"/>
<sequence length="27" mass="2981">MKYSAKADFEISNNKVAIKAPLTALQK</sequence>
<dbReference type="EMBL" id="UINC01133461">
    <property type="protein sequence ID" value="SVD16407.1"/>
    <property type="molecule type" value="Genomic_DNA"/>
</dbReference>